<feature type="transmembrane region" description="Helical" evidence="11">
    <location>
        <begin position="487"/>
        <end position="505"/>
    </location>
</feature>
<dbReference type="InterPro" id="IPR000644">
    <property type="entry name" value="CBS_dom"/>
</dbReference>
<evidence type="ECO:0000259" key="13">
    <source>
        <dbReference type="PROSITE" id="PS51846"/>
    </source>
</evidence>
<reference evidence="14" key="1">
    <citation type="submission" date="2018-10" db="EMBL/GenBank/DDBJ databases">
        <title>Transcriptome assembly of Aceria tosichella (Wheat curl mite) Type 2.</title>
        <authorList>
            <person name="Scully E.D."/>
            <person name="Geib S.M."/>
            <person name="Palmer N.A."/>
            <person name="Gupta A.K."/>
            <person name="Sarath G."/>
            <person name="Tatineni S."/>
        </authorList>
    </citation>
    <scope>NUCLEOTIDE SEQUENCE</scope>
    <source>
        <strain evidence="14">LincolnNE</strain>
    </source>
</reference>
<keyword evidence="3 9" id="KW-0812">Transmembrane</keyword>
<dbReference type="Gene3D" id="3.10.580.10">
    <property type="entry name" value="CBS-domain"/>
    <property type="match status" value="1"/>
</dbReference>
<dbReference type="InterPro" id="IPR046342">
    <property type="entry name" value="CBS_dom_sf"/>
</dbReference>
<comment type="similarity">
    <text evidence="2">Belongs to the ACDP family.</text>
</comment>
<sequence>MARTLLMSNTQLTTTLLFGPVSIFIVIIITSSIPPGLSLVDGGSGGTFTTTTTTAHTPAATGGLIQPVLTGFRCEGYNEVTSDGVVIIEADSHVKVTLFGEYFTTDTIVGFTTQFVPHVDVVDQMISKNEISTAKNSSTTTTPTSKTTPNESNLVYSKKTTSQKLNSLNVRTSRLATQASLTTTDADNTNNPNNNQTILEQQQSFNSSVDNNSTRAPQRLLEPIASPRSAPQQSHQTRPPLTEAEIKLRRHRRRLLDSRSYDCTDYDRVKSYKLSEENIITPNVAVLTIKLPELGSLSSTGMYYYFCLKQPPIPSKLLELEDEAAAQAELEAAAAASGHDDDGDDEHTLTALSAFPKTELLSTSSQTKAISRNHTIATKHIWVHQGDEWWLMIKVEPPILSIANDCVLIVLLLFLSAVTSGLNLGLMSLDMNELAVISTCGDQRERSYARTIAPLRKRGNYLLCSLLLGNVMVNSTLTVILEEMTSGVVAVIGSTLAIVVLGEIVPQAFCARQGLAIGAKTIYLTYAFMIITFPLSYPISCLLDCILGAEKGHVYDREKLMEFIKITGNHTQLDPDEVAIISGALKLKKIRVDQIMTKLEDVFMLPIDCMLDRKTIRSIIEKGYSRIPVYEFGDRRQIVALILAKDLALLDPDDQMPLANMLMYCKHPLIFIEDTATLDVALNEFKTGKSHMAIVRQIYDDGEVDKYYEAIGVVTLEDVIEEVLQTEINDETDTLSDNRRKRRRTDAQVAHLVDELILENPTKLK</sequence>
<keyword evidence="5 9" id="KW-1133">Transmembrane helix</keyword>
<dbReference type="PANTHER" id="PTHR12064:SF94">
    <property type="entry name" value="UNEXTENDED PROTEIN"/>
    <property type="match status" value="1"/>
</dbReference>
<evidence type="ECO:0000313" key="14">
    <source>
        <dbReference type="EMBL" id="MDE49348.1"/>
    </source>
</evidence>
<dbReference type="InterPro" id="IPR002550">
    <property type="entry name" value="CNNM"/>
</dbReference>
<dbReference type="GO" id="GO:0032026">
    <property type="term" value="P:response to magnesium ion"/>
    <property type="evidence" value="ECO:0007669"/>
    <property type="project" value="UniProtKB-ARBA"/>
</dbReference>
<dbReference type="EMBL" id="GGYP01004577">
    <property type="protein sequence ID" value="MDE49348.1"/>
    <property type="molecule type" value="Transcribed_RNA"/>
</dbReference>
<evidence type="ECO:0000256" key="8">
    <source>
        <dbReference type="PROSITE-ProRule" id="PRU00703"/>
    </source>
</evidence>
<dbReference type="InterPro" id="IPR044751">
    <property type="entry name" value="Ion_transp-like_CBS"/>
</dbReference>
<evidence type="ECO:0000256" key="4">
    <source>
        <dbReference type="ARBA" id="ARBA00022737"/>
    </source>
</evidence>
<feature type="transmembrane region" description="Helical" evidence="11">
    <location>
        <begin position="460"/>
        <end position="481"/>
    </location>
</feature>
<feature type="compositionally biased region" description="Polar residues" evidence="10">
    <location>
        <begin position="151"/>
        <end position="172"/>
    </location>
</feature>
<gene>
    <name evidence="14" type="primary">cnnm4_2</name>
    <name evidence="14" type="ORF">g.16913</name>
</gene>
<dbReference type="GO" id="GO:0010960">
    <property type="term" value="P:magnesium ion homeostasis"/>
    <property type="evidence" value="ECO:0007669"/>
    <property type="project" value="InterPro"/>
</dbReference>
<evidence type="ECO:0000256" key="2">
    <source>
        <dbReference type="ARBA" id="ARBA00010484"/>
    </source>
</evidence>
<evidence type="ECO:0000256" key="3">
    <source>
        <dbReference type="ARBA" id="ARBA00022692"/>
    </source>
</evidence>
<keyword evidence="7 9" id="KW-0472">Membrane</keyword>
<feature type="compositionally biased region" description="Polar residues" evidence="10">
    <location>
        <begin position="229"/>
        <end position="239"/>
    </location>
</feature>
<dbReference type="InterPro" id="IPR045095">
    <property type="entry name" value="ACDP"/>
</dbReference>
<protein>
    <submittedName>
        <fullName evidence="14">Metal transporter CNNM4</fullName>
    </submittedName>
</protein>
<dbReference type="GO" id="GO:1905941">
    <property type="term" value="P:positive regulation of gonad development"/>
    <property type="evidence" value="ECO:0007669"/>
    <property type="project" value="UniProtKB-ARBA"/>
</dbReference>
<feature type="transmembrane region" description="Helical" evidence="11">
    <location>
        <begin position="517"/>
        <end position="537"/>
    </location>
</feature>
<feature type="transmembrane region" description="Helical" evidence="11">
    <location>
        <begin position="12"/>
        <end position="33"/>
    </location>
</feature>
<feature type="compositionally biased region" description="Low complexity" evidence="10">
    <location>
        <begin position="132"/>
        <end position="150"/>
    </location>
</feature>
<dbReference type="GO" id="GO:0040018">
    <property type="term" value="P:positive regulation of multicellular organism growth"/>
    <property type="evidence" value="ECO:0007669"/>
    <property type="project" value="UniProtKB-ARBA"/>
</dbReference>
<feature type="region of interest" description="Disordered" evidence="10">
    <location>
        <begin position="132"/>
        <end position="172"/>
    </location>
</feature>
<keyword evidence="6 8" id="KW-0129">CBS domain</keyword>
<dbReference type="GO" id="GO:0015693">
    <property type="term" value="P:magnesium ion transport"/>
    <property type="evidence" value="ECO:0007669"/>
    <property type="project" value="UniProtKB-ARBA"/>
</dbReference>
<dbReference type="GO" id="GO:0016323">
    <property type="term" value="C:basolateral plasma membrane"/>
    <property type="evidence" value="ECO:0007669"/>
    <property type="project" value="UniProtKB-SubCell"/>
</dbReference>
<feature type="region of interest" description="Disordered" evidence="10">
    <location>
        <begin position="223"/>
        <end position="243"/>
    </location>
</feature>
<dbReference type="GO" id="GO:0008340">
    <property type="term" value="P:determination of adult lifespan"/>
    <property type="evidence" value="ECO:0007669"/>
    <property type="project" value="UniProtKB-ARBA"/>
</dbReference>
<feature type="domain" description="CBS" evidence="12">
    <location>
        <begin position="665"/>
        <end position="731"/>
    </location>
</feature>
<feature type="transmembrane region" description="Helical" evidence="11">
    <location>
        <begin position="407"/>
        <end position="426"/>
    </location>
</feature>
<evidence type="ECO:0000256" key="6">
    <source>
        <dbReference type="ARBA" id="ARBA00023122"/>
    </source>
</evidence>
<evidence type="ECO:0000256" key="7">
    <source>
        <dbReference type="ARBA" id="ARBA00023136"/>
    </source>
</evidence>
<dbReference type="PROSITE" id="PS51846">
    <property type="entry name" value="CNNM"/>
    <property type="match status" value="1"/>
</dbReference>
<dbReference type="Pfam" id="PF01595">
    <property type="entry name" value="CNNM"/>
    <property type="match status" value="1"/>
</dbReference>
<evidence type="ECO:0000256" key="10">
    <source>
        <dbReference type="SAM" id="MobiDB-lite"/>
    </source>
</evidence>
<proteinExistence type="inferred from homology"/>
<dbReference type="AlphaFoldDB" id="A0A6G1SG17"/>
<organism evidence="14">
    <name type="scientific">Aceria tosichella</name>
    <name type="common">wheat curl mite</name>
    <dbReference type="NCBI Taxonomy" id="561515"/>
    <lineage>
        <taxon>Eukaryota</taxon>
        <taxon>Metazoa</taxon>
        <taxon>Ecdysozoa</taxon>
        <taxon>Arthropoda</taxon>
        <taxon>Chelicerata</taxon>
        <taxon>Arachnida</taxon>
        <taxon>Acari</taxon>
        <taxon>Acariformes</taxon>
        <taxon>Trombidiformes</taxon>
        <taxon>Prostigmata</taxon>
        <taxon>Eupodina</taxon>
        <taxon>Eriophyoidea</taxon>
        <taxon>Eriophyidae</taxon>
        <taxon>Eriophyinae</taxon>
        <taxon>Aceriini</taxon>
        <taxon>Aceria</taxon>
    </lineage>
</organism>
<dbReference type="GO" id="GO:0022857">
    <property type="term" value="F:transmembrane transporter activity"/>
    <property type="evidence" value="ECO:0007669"/>
    <property type="project" value="TreeGrafter"/>
</dbReference>
<name>A0A6G1SG17_9ACAR</name>
<evidence type="ECO:0000256" key="11">
    <source>
        <dbReference type="SAM" id="Phobius"/>
    </source>
</evidence>
<dbReference type="Pfam" id="PF00571">
    <property type="entry name" value="CBS"/>
    <property type="match status" value="1"/>
</dbReference>
<dbReference type="SUPFAM" id="SSF54631">
    <property type="entry name" value="CBS-domain pair"/>
    <property type="match status" value="1"/>
</dbReference>
<comment type="subcellular location">
    <subcellularLocation>
        <location evidence="1">Basolateral cell membrane</location>
        <topology evidence="1">Multi-pass membrane protein</topology>
    </subcellularLocation>
</comment>
<dbReference type="PANTHER" id="PTHR12064">
    <property type="entry name" value="METAL TRANSPORTER CNNM"/>
    <property type="match status" value="1"/>
</dbReference>
<evidence type="ECO:0000256" key="1">
    <source>
        <dbReference type="ARBA" id="ARBA00004554"/>
    </source>
</evidence>
<dbReference type="PROSITE" id="PS51371">
    <property type="entry name" value="CBS"/>
    <property type="match status" value="1"/>
</dbReference>
<feature type="domain" description="CNNM transmembrane" evidence="13">
    <location>
        <begin position="398"/>
        <end position="577"/>
    </location>
</feature>
<evidence type="ECO:0000256" key="5">
    <source>
        <dbReference type="ARBA" id="ARBA00022989"/>
    </source>
</evidence>
<keyword evidence="4" id="KW-0677">Repeat</keyword>
<dbReference type="CDD" id="cd04590">
    <property type="entry name" value="CBS_pair_CorC_HlyC_assoc"/>
    <property type="match status" value="1"/>
</dbReference>
<dbReference type="FunFam" id="3.10.580.10:FF:000006">
    <property type="entry name" value="DUF21 and CBS domain protein"/>
    <property type="match status" value="1"/>
</dbReference>
<evidence type="ECO:0000256" key="9">
    <source>
        <dbReference type="PROSITE-ProRule" id="PRU01193"/>
    </source>
</evidence>
<evidence type="ECO:0000259" key="12">
    <source>
        <dbReference type="PROSITE" id="PS51371"/>
    </source>
</evidence>
<accession>A0A6G1SG17</accession>